<reference evidence="1" key="3">
    <citation type="submission" date="2020-02" db="EMBL/GenBank/DDBJ databases">
        <authorList>
            <person name="Matsumoto Y."/>
            <person name="Kinjo T."/>
            <person name="Motooka D."/>
            <person name="Nabeya D."/>
            <person name="Jung N."/>
            <person name="Uechi K."/>
            <person name="Horii T."/>
            <person name="Iida T."/>
            <person name="Fujita J."/>
            <person name="Nakamura S."/>
        </authorList>
    </citation>
    <scope>NUCLEOTIDE SEQUENCE</scope>
    <source>
        <strain evidence="1">JCM 12687</strain>
    </source>
</reference>
<reference evidence="1 4" key="2">
    <citation type="journal article" date="2019" name="Emerg. Microbes Infect.">
        <title>Comprehensive subspecies identification of 175 nontuberculous mycobacteria species based on 7547 genomic profiles.</title>
        <authorList>
            <person name="Matsumoto Y."/>
            <person name="Kinjo T."/>
            <person name="Motooka D."/>
            <person name="Nabeya D."/>
            <person name="Jung N."/>
            <person name="Uechi K."/>
            <person name="Horii T."/>
            <person name="Iida T."/>
            <person name="Fujita J."/>
            <person name="Nakamura S."/>
        </authorList>
    </citation>
    <scope>NUCLEOTIDE SEQUENCE [LARGE SCALE GENOMIC DNA]</scope>
    <source>
        <strain evidence="1 4">JCM 12687</strain>
    </source>
</reference>
<sequence>MQTMTVYQLTDCLHENRTARVPGEQIAATVSAWLAELGVHSPLADDFSYAVRTGDWAAAHTIGTHLSIDVSVTTPV</sequence>
<dbReference type="Proteomes" id="UP000467379">
    <property type="component" value="Chromosome"/>
</dbReference>
<dbReference type="EMBL" id="AP022606">
    <property type="protein sequence ID" value="BBZ12788.1"/>
    <property type="molecule type" value="Genomic_DNA"/>
</dbReference>
<evidence type="ECO:0000313" key="1">
    <source>
        <dbReference type="EMBL" id="BBZ12788.1"/>
    </source>
</evidence>
<dbReference type="EMBL" id="MVHM01000011">
    <property type="protein sequence ID" value="ORA35738.1"/>
    <property type="molecule type" value="Genomic_DNA"/>
</dbReference>
<evidence type="ECO:0000313" key="4">
    <source>
        <dbReference type="Proteomes" id="UP000467379"/>
    </source>
</evidence>
<gene>
    <name evidence="2" type="ORF">BST20_16850</name>
    <name evidence="1" type="ORF">MBRA_29830</name>
</gene>
<proteinExistence type="predicted"/>
<organism evidence="2 3">
    <name type="scientific">Mycobacterium branderi</name>
    <dbReference type="NCBI Taxonomy" id="43348"/>
    <lineage>
        <taxon>Bacteria</taxon>
        <taxon>Bacillati</taxon>
        <taxon>Actinomycetota</taxon>
        <taxon>Actinomycetes</taxon>
        <taxon>Mycobacteriales</taxon>
        <taxon>Mycobacteriaceae</taxon>
        <taxon>Mycobacterium</taxon>
    </lineage>
</organism>
<evidence type="ECO:0000313" key="3">
    <source>
        <dbReference type="Proteomes" id="UP000192441"/>
    </source>
</evidence>
<accession>A0A7I7WAD4</accession>
<name>A0A7I7WAD4_9MYCO</name>
<dbReference type="Proteomes" id="UP000192441">
    <property type="component" value="Unassembled WGS sequence"/>
</dbReference>
<protein>
    <submittedName>
        <fullName evidence="2">Uncharacterized protein</fullName>
    </submittedName>
</protein>
<dbReference type="AlphaFoldDB" id="A0A7I7WAD4"/>
<dbReference type="OrthoDB" id="4736258at2"/>
<evidence type="ECO:0000313" key="2">
    <source>
        <dbReference type="EMBL" id="ORA35738.1"/>
    </source>
</evidence>
<reference evidence="2 3" key="1">
    <citation type="submission" date="2016-12" db="EMBL/GenBank/DDBJ databases">
        <title>The new phylogeny of genus Mycobacterium.</title>
        <authorList>
            <person name="Tortoli E."/>
            <person name="Trovato A."/>
            <person name="Cirillo D.M."/>
        </authorList>
    </citation>
    <scope>NUCLEOTIDE SEQUENCE [LARGE SCALE GENOMIC DNA]</scope>
    <source>
        <strain evidence="2 3">DSM 44624</strain>
    </source>
</reference>
<keyword evidence="4" id="KW-1185">Reference proteome</keyword>